<gene>
    <name evidence="4" type="ORF">CMQ_4676</name>
</gene>
<keyword evidence="2" id="KW-0408">Iron</keyword>
<dbReference type="InterPro" id="IPR005123">
    <property type="entry name" value="Oxoglu/Fe-dep_dioxygenase_dom"/>
</dbReference>
<accession>F0XU54</accession>
<name>F0XU54_GROCL</name>
<dbReference type="InterPro" id="IPR044861">
    <property type="entry name" value="IPNS-like_FE2OG_OXY"/>
</dbReference>
<dbReference type="GO" id="GO:0044283">
    <property type="term" value="P:small molecule biosynthetic process"/>
    <property type="evidence" value="ECO:0007669"/>
    <property type="project" value="UniProtKB-ARBA"/>
</dbReference>
<evidence type="ECO:0000313" key="4">
    <source>
        <dbReference type="EMBL" id="EFW98824.1"/>
    </source>
</evidence>
<dbReference type="GO" id="GO:0046872">
    <property type="term" value="F:metal ion binding"/>
    <property type="evidence" value="ECO:0007669"/>
    <property type="project" value="UniProtKB-KW"/>
</dbReference>
<keyword evidence="5" id="KW-1185">Reference proteome</keyword>
<dbReference type="InterPro" id="IPR027443">
    <property type="entry name" value="IPNS-like_sf"/>
</dbReference>
<proteinExistence type="inferred from homology"/>
<dbReference type="HOGENOM" id="CLU_010119_1_1_1"/>
<feature type="domain" description="Fe2OG dioxygenase" evidence="3">
    <location>
        <begin position="143"/>
        <end position="242"/>
    </location>
</feature>
<dbReference type="AlphaFoldDB" id="F0XU54"/>
<dbReference type="SUPFAM" id="SSF51197">
    <property type="entry name" value="Clavaminate synthase-like"/>
    <property type="match status" value="1"/>
</dbReference>
<organism evidence="5">
    <name type="scientific">Grosmannia clavigera (strain kw1407 / UAMH 11150)</name>
    <name type="common">Blue stain fungus</name>
    <name type="synonym">Graphiocladiella clavigera</name>
    <dbReference type="NCBI Taxonomy" id="655863"/>
    <lineage>
        <taxon>Eukaryota</taxon>
        <taxon>Fungi</taxon>
        <taxon>Dikarya</taxon>
        <taxon>Ascomycota</taxon>
        <taxon>Pezizomycotina</taxon>
        <taxon>Sordariomycetes</taxon>
        <taxon>Sordariomycetidae</taxon>
        <taxon>Ophiostomatales</taxon>
        <taxon>Ophiostomataceae</taxon>
        <taxon>Leptographium</taxon>
    </lineage>
</organism>
<dbReference type="Gene3D" id="2.60.120.330">
    <property type="entry name" value="B-lactam Antibiotic, Isopenicillin N Synthase, Chain"/>
    <property type="match status" value="1"/>
</dbReference>
<evidence type="ECO:0000259" key="3">
    <source>
        <dbReference type="PROSITE" id="PS51471"/>
    </source>
</evidence>
<dbReference type="Pfam" id="PF14226">
    <property type="entry name" value="DIOX_N"/>
    <property type="match status" value="1"/>
</dbReference>
<reference evidence="4 5" key="1">
    <citation type="journal article" date="2011" name="Proc. Natl. Acad. Sci. U.S.A.">
        <title>Genome and transcriptome analyses of the mountain pine beetle-fungal symbiont Grosmannia clavigera, a lodgepole pine pathogen.</title>
        <authorList>
            <person name="DiGuistini S."/>
            <person name="Wang Y."/>
            <person name="Liao N.Y."/>
            <person name="Taylor G."/>
            <person name="Tanguay P."/>
            <person name="Feau N."/>
            <person name="Henrissat B."/>
            <person name="Chan S.K."/>
            <person name="Hesse-Orce U."/>
            <person name="Alamouti S.M."/>
            <person name="Tsui C.K.M."/>
            <person name="Docking R.T."/>
            <person name="Levasseur A."/>
            <person name="Haridas S."/>
            <person name="Robertson G."/>
            <person name="Birol I."/>
            <person name="Holt R.A."/>
            <person name="Marra M.A."/>
            <person name="Hamelin R.C."/>
            <person name="Hirst M."/>
            <person name="Jones S.J.M."/>
            <person name="Bohlmann J."/>
            <person name="Breuil C."/>
        </authorList>
    </citation>
    <scope>NUCLEOTIDE SEQUENCE [LARGE SCALE GENOMIC DNA]</scope>
    <source>
        <strain evidence="5">kw1407 / UAMH 11150</strain>
    </source>
</reference>
<dbReference type="InterPro" id="IPR050231">
    <property type="entry name" value="Iron_ascorbate_oxido_reductase"/>
</dbReference>
<evidence type="ECO:0000256" key="2">
    <source>
        <dbReference type="RuleBase" id="RU003682"/>
    </source>
</evidence>
<keyword evidence="2" id="KW-0560">Oxidoreductase</keyword>
<dbReference type="Proteomes" id="UP000007796">
    <property type="component" value="Unassembled WGS sequence"/>
</dbReference>
<keyword evidence="2" id="KW-0479">Metal-binding</keyword>
<dbReference type="PANTHER" id="PTHR47990">
    <property type="entry name" value="2-OXOGLUTARATE (2OG) AND FE(II)-DEPENDENT OXYGENASE SUPERFAMILY PROTEIN-RELATED"/>
    <property type="match status" value="1"/>
</dbReference>
<dbReference type="RefSeq" id="XP_014168307.1">
    <property type="nucleotide sequence ID" value="XM_014312832.1"/>
</dbReference>
<dbReference type="InParanoid" id="F0XU54"/>
<dbReference type="GO" id="GO:0016491">
    <property type="term" value="F:oxidoreductase activity"/>
    <property type="evidence" value="ECO:0007669"/>
    <property type="project" value="UniProtKB-KW"/>
</dbReference>
<dbReference type="EMBL" id="GL630006">
    <property type="protein sequence ID" value="EFW98824.1"/>
    <property type="molecule type" value="Genomic_DNA"/>
</dbReference>
<dbReference type="GeneID" id="25977913"/>
<dbReference type="STRING" id="655863.F0XU54"/>
<dbReference type="InterPro" id="IPR026992">
    <property type="entry name" value="DIOX_N"/>
</dbReference>
<sequence length="321" mass="35417">MGDFISVPTVDFGCLQDEETKPQELLNLRDALFRVGFLYLVNNGVEPLIRELHGHLPAAFALPAEEKERVNMRNSPSFLGYTALGAETTASKADLREYPNLKKFREAAEQYMAALDRVSKLFLCFVAESLELPPDTFDSFVGRMHRLKAVKYPPSAPGSQGVGPHKDSTGLFTFLSQDAVGGLQVLSKAGEWIGAPPVDGALVVNVQQGFEAITGGACPATTHRVISPTATVRYSIPFFQAVRLDLTNAQLRASAAHIVARIPITDDRRKRAVDVPSEFLSPLFSCFGEAQLRNRVVSHPDVGKQWYPELYERYVEQQLPV</sequence>
<dbReference type="OrthoDB" id="627829at2759"/>
<protein>
    <submittedName>
        <fullName evidence="4">2og-Fe oxygenase family protein</fullName>
    </submittedName>
</protein>
<evidence type="ECO:0000256" key="1">
    <source>
        <dbReference type="ARBA" id="ARBA00008056"/>
    </source>
</evidence>
<dbReference type="Pfam" id="PF03171">
    <property type="entry name" value="2OG-FeII_Oxy"/>
    <property type="match status" value="1"/>
</dbReference>
<comment type="similarity">
    <text evidence="1 2">Belongs to the iron/ascorbate-dependent oxidoreductase family.</text>
</comment>
<dbReference type="PROSITE" id="PS51471">
    <property type="entry name" value="FE2OG_OXY"/>
    <property type="match status" value="1"/>
</dbReference>
<evidence type="ECO:0000313" key="5">
    <source>
        <dbReference type="Proteomes" id="UP000007796"/>
    </source>
</evidence>
<dbReference type="eggNOG" id="KOG0143">
    <property type="taxonomic scope" value="Eukaryota"/>
</dbReference>